<dbReference type="InterPro" id="IPR036663">
    <property type="entry name" value="Fumarylacetoacetase_C_sf"/>
</dbReference>
<dbReference type="RefSeq" id="WP_378314300.1">
    <property type="nucleotide sequence ID" value="NZ_JBHUKS010000041.1"/>
</dbReference>
<sequence length="291" mass="30735">MKLVSFGDAGSERPGLLAAGDRIVPLDEVPGVSGDMNAILAQLPELRPRLAGLSGTVSLADVRLGPPVPHPGAIIAVGANYRAHITEIAGPAGPFPDTPVLFSKPAAALGGPYDPVVRPVESAQLDYECELAVVIGRGGRRIPREQALAHVAGYLIANDVTARDVFLGEMHKSPAYLQIMRGKGADTFCPTGPWLLTADQAPAPDRFRLRTWVNDELRQDGTTAQMIFDVPALVSSVSDAITLRPGDLILTGTPSGVGSTRQPPCFLQPGDTVRMEITGLGVMATPIRDER</sequence>
<dbReference type="InterPro" id="IPR051121">
    <property type="entry name" value="FAH"/>
</dbReference>
<comment type="caution">
    <text evidence="4">The sequence shown here is derived from an EMBL/GenBank/DDBJ whole genome shotgun (WGS) entry which is preliminary data.</text>
</comment>
<organism evidence="4 5">
    <name type="scientific">Amycolatopsis silviterrae</name>
    <dbReference type="NCBI Taxonomy" id="1656914"/>
    <lineage>
        <taxon>Bacteria</taxon>
        <taxon>Bacillati</taxon>
        <taxon>Actinomycetota</taxon>
        <taxon>Actinomycetes</taxon>
        <taxon>Pseudonocardiales</taxon>
        <taxon>Pseudonocardiaceae</taxon>
        <taxon>Amycolatopsis</taxon>
    </lineage>
</organism>
<keyword evidence="2" id="KW-0479">Metal-binding</keyword>
<accession>A0ABW5HP15</accession>
<dbReference type="Gene3D" id="2.30.30.980">
    <property type="match status" value="1"/>
</dbReference>
<dbReference type="EMBL" id="JBHUKS010000041">
    <property type="protein sequence ID" value="MFD2474776.1"/>
    <property type="molecule type" value="Genomic_DNA"/>
</dbReference>
<protein>
    <submittedName>
        <fullName evidence="4">Fumarylacetoacetate hydrolase family protein</fullName>
    </submittedName>
</protein>
<proteinExistence type="inferred from homology"/>
<dbReference type="SUPFAM" id="SSF56529">
    <property type="entry name" value="FAH"/>
    <property type="match status" value="1"/>
</dbReference>
<evidence type="ECO:0000256" key="1">
    <source>
        <dbReference type="ARBA" id="ARBA00010211"/>
    </source>
</evidence>
<dbReference type="InterPro" id="IPR011234">
    <property type="entry name" value="Fumarylacetoacetase-like_C"/>
</dbReference>
<evidence type="ECO:0000313" key="5">
    <source>
        <dbReference type="Proteomes" id="UP001597483"/>
    </source>
</evidence>
<dbReference type="Proteomes" id="UP001597483">
    <property type="component" value="Unassembled WGS sequence"/>
</dbReference>
<gene>
    <name evidence="4" type="ORF">ACFSVL_45710</name>
</gene>
<evidence type="ECO:0000259" key="3">
    <source>
        <dbReference type="Pfam" id="PF01557"/>
    </source>
</evidence>
<evidence type="ECO:0000256" key="2">
    <source>
        <dbReference type="ARBA" id="ARBA00022723"/>
    </source>
</evidence>
<reference evidence="5" key="1">
    <citation type="journal article" date="2019" name="Int. J. Syst. Evol. Microbiol.">
        <title>The Global Catalogue of Microorganisms (GCM) 10K type strain sequencing project: providing services to taxonomists for standard genome sequencing and annotation.</title>
        <authorList>
            <consortium name="The Broad Institute Genomics Platform"/>
            <consortium name="The Broad Institute Genome Sequencing Center for Infectious Disease"/>
            <person name="Wu L."/>
            <person name="Ma J."/>
        </authorList>
    </citation>
    <scope>NUCLEOTIDE SEQUENCE [LARGE SCALE GENOMIC DNA]</scope>
    <source>
        <strain evidence="5">CGMCC 4.7641</strain>
    </source>
</reference>
<dbReference type="Gene3D" id="3.90.850.10">
    <property type="entry name" value="Fumarylacetoacetase-like, C-terminal domain"/>
    <property type="match status" value="1"/>
</dbReference>
<comment type="similarity">
    <text evidence="1">Belongs to the FAH family.</text>
</comment>
<feature type="domain" description="Fumarylacetoacetase-like C-terminal" evidence="3">
    <location>
        <begin position="74"/>
        <end position="287"/>
    </location>
</feature>
<name>A0ABW5HP15_9PSEU</name>
<dbReference type="PANTHER" id="PTHR42796">
    <property type="entry name" value="FUMARYLACETOACETATE HYDROLASE DOMAIN-CONTAINING PROTEIN 2A-RELATED"/>
    <property type="match status" value="1"/>
</dbReference>
<keyword evidence="4" id="KW-0378">Hydrolase</keyword>
<dbReference type="PANTHER" id="PTHR42796:SF4">
    <property type="entry name" value="FUMARYLACETOACETATE HYDROLASE DOMAIN-CONTAINING PROTEIN 2A"/>
    <property type="match status" value="1"/>
</dbReference>
<keyword evidence="5" id="KW-1185">Reference proteome</keyword>
<dbReference type="Pfam" id="PF01557">
    <property type="entry name" value="FAA_hydrolase"/>
    <property type="match status" value="1"/>
</dbReference>
<evidence type="ECO:0000313" key="4">
    <source>
        <dbReference type="EMBL" id="MFD2474776.1"/>
    </source>
</evidence>
<dbReference type="GO" id="GO:0016787">
    <property type="term" value="F:hydrolase activity"/>
    <property type="evidence" value="ECO:0007669"/>
    <property type="project" value="UniProtKB-KW"/>
</dbReference>